<dbReference type="Proteomes" id="UP000236754">
    <property type="component" value="Unassembled WGS sequence"/>
</dbReference>
<dbReference type="Gene3D" id="3.40.50.1820">
    <property type="entry name" value="alpha/beta hydrolase"/>
    <property type="match status" value="1"/>
</dbReference>
<gene>
    <name evidence="2" type="ORF">SAMN05216223_105406</name>
</gene>
<keyword evidence="2" id="KW-0378">Hydrolase</keyword>
<sequence length="241" mass="25086">MRESAGGRLAVRRMPREVDGAVLLLHGGYEQDARGPSRLNAPGLRMRPFAAAVTRATEGRGVAVAEARYRFRGWNGERADAAHDAAEAVERLVKLTGGAPTVLIGHSMGARAALRAAGAADVVGVVALAPWCPPGEPVAQLESRRLVFAHATGDRVTSPAESLQMAVDARAAGAQVARYELPGGDHAMLRRMRVWHDLATCAAGAVLGLGPVPAEMASAFAQRAGQPDGLALPMLPARTAA</sequence>
<evidence type="ECO:0000313" key="3">
    <source>
        <dbReference type="Proteomes" id="UP000236754"/>
    </source>
</evidence>
<proteinExistence type="predicted"/>
<dbReference type="InterPro" id="IPR029058">
    <property type="entry name" value="AB_hydrolase_fold"/>
</dbReference>
<keyword evidence="3" id="KW-1185">Reference proteome</keyword>
<name>A0A1H6AHJ9_9ACTN</name>
<organism evidence="2 3">
    <name type="scientific">Actinacidiphila yanglinensis</name>
    <dbReference type="NCBI Taxonomy" id="310779"/>
    <lineage>
        <taxon>Bacteria</taxon>
        <taxon>Bacillati</taxon>
        <taxon>Actinomycetota</taxon>
        <taxon>Actinomycetes</taxon>
        <taxon>Kitasatosporales</taxon>
        <taxon>Streptomycetaceae</taxon>
        <taxon>Actinacidiphila</taxon>
    </lineage>
</organism>
<dbReference type="InterPro" id="IPR000073">
    <property type="entry name" value="AB_hydrolase_1"/>
</dbReference>
<dbReference type="EMBL" id="FNVU01000005">
    <property type="protein sequence ID" value="SEG47991.1"/>
    <property type="molecule type" value="Genomic_DNA"/>
</dbReference>
<dbReference type="AlphaFoldDB" id="A0A1H6AHJ9"/>
<dbReference type="GO" id="GO:0016787">
    <property type="term" value="F:hydrolase activity"/>
    <property type="evidence" value="ECO:0007669"/>
    <property type="project" value="UniProtKB-KW"/>
</dbReference>
<evidence type="ECO:0000259" key="1">
    <source>
        <dbReference type="Pfam" id="PF12697"/>
    </source>
</evidence>
<accession>A0A1H6AHJ9</accession>
<evidence type="ECO:0000313" key="2">
    <source>
        <dbReference type="EMBL" id="SEG47991.1"/>
    </source>
</evidence>
<dbReference type="Pfam" id="PF12697">
    <property type="entry name" value="Abhydrolase_6"/>
    <property type="match status" value="1"/>
</dbReference>
<dbReference type="SUPFAM" id="SSF53474">
    <property type="entry name" value="alpha/beta-Hydrolases"/>
    <property type="match status" value="1"/>
</dbReference>
<reference evidence="2 3" key="1">
    <citation type="submission" date="2016-10" db="EMBL/GenBank/DDBJ databases">
        <authorList>
            <person name="de Groot N.N."/>
        </authorList>
    </citation>
    <scope>NUCLEOTIDE SEQUENCE [LARGE SCALE GENOMIC DNA]</scope>
    <source>
        <strain evidence="2 3">CGMCC 4.2023</strain>
    </source>
</reference>
<protein>
    <submittedName>
        <fullName evidence="2">Alpha/beta hydrolase family protein</fullName>
    </submittedName>
</protein>
<feature type="domain" description="AB hydrolase-1" evidence="1">
    <location>
        <begin position="22"/>
        <end position="170"/>
    </location>
</feature>